<reference evidence="1" key="1">
    <citation type="submission" date="2020-04" db="EMBL/GenBank/DDBJ databases">
        <title>A chromosome-scale assembly and high-density genetic map of the yellow drum (Nibea albiflora) genome.</title>
        <authorList>
            <person name="Xu D."/>
            <person name="Zhang W."/>
            <person name="Chen R."/>
            <person name="Tan P."/>
            <person name="Wang L."/>
            <person name="Song H."/>
            <person name="Tian L."/>
            <person name="Zhu Q."/>
            <person name="Wang B."/>
        </authorList>
    </citation>
    <scope>NUCLEOTIDE SEQUENCE</scope>
    <source>
        <strain evidence="1">ZJHYS-2018</strain>
    </source>
</reference>
<accession>A0ACB7FAI9</accession>
<evidence type="ECO:0000313" key="2">
    <source>
        <dbReference type="Proteomes" id="UP000805704"/>
    </source>
</evidence>
<sequence length="451" mass="47954">MAPSVLNFSLQTMAASCHHIPPRHREDLIHLVKQTYGDPSDWSAEAMEEVGPLLLLDDAATSALPNKPWMRDILHFLKPRLARISDALKKKIFDLTTMSPSKATRKKRASENGNAGGNSGSTTTSTSDPSADSGSGTTDLGSAVPNETLILELGMNNVYWTPEQLSQIEPEVFDATVETLGKVTDYSEEQLAALKKLAVKQFGPEIADITEDEVTKMGCITQSFTTEELEQLPFLLASLAEIGKCGWNESQLPSVWAAVATHNSLAVEDLTSAQMVELSQIICGLSAEDIGKLNLTAFKDAVSSIDAKCSSEVSQHFSDLLLSAFGDLSSWTPEQVTELGNMIAGLNGEQLAALDASVFSSISATCIPLIPPSSLAALSVAQLEAFGPDNAALVTEEQRSALDDDQRAALENASSTGSREPAASGAPSLSVEGISGIMKPLLFLLTGFLLL</sequence>
<evidence type="ECO:0000313" key="1">
    <source>
        <dbReference type="EMBL" id="KAG8010056.1"/>
    </source>
</evidence>
<keyword evidence="2" id="KW-1185">Reference proteome</keyword>
<gene>
    <name evidence="1" type="primary">OTOA</name>
    <name evidence="1" type="ORF">GBF38_014216</name>
</gene>
<dbReference type="EMBL" id="CM024804">
    <property type="protein sequence ID" value="KAG8010056.1"/>
    <property type="molecule type" value="Genomic_DNA"/>
</dbReference>
<name>A0ACB7FAI9_NIBAL</name>
<protein>
    <submittedName>
        <fullName evidence="1">Otoancorin</fullName>
    </submittedName>
</protein>
<proteinExistence type="predicted"/>
<comment type="caution">
    <text evidence="1">The sequence shown here is derived from an EMBL/GenBank/DDBJ whole genome shotgun (WGS) entry which is preliminary data.</text>
</comment>
<organism evidence="1 2">
    <name type="scientific">Nibea albiflora</name>
    <name type="common">Yellow drum</name>
    <name type="synonym">Corvina albiflora</name>
    <dbReference type="NCBI Taxonomy" id="240163"/>
    <lineage>
        <taxon>Eukaryota</taxon>
        <taxon>Metazoa</taxon>
        <taxon>Chordata</taxon>
        <taxon>Craniata</taxon>
        <taxon>Vertebrata</taxon>
        <taxon>Euteleostomi</taxon>
        <taxon>Actinopterygii</taxon>
        <taxon>Neopterygii</taxon>
        <taxon>Teleostei</taxon>
        <taxon>Neoteleostei</taxon>
        <taxon>Acanthomorphata</taxon>
        <taxon>Eupercaria</taxon>
        <taxon>Sciaenidae</taxon>
        <taxon>Nibea</taxon>
    </lineage>
</organism>
<dbReference type="Proteomes" id="UP000805704">
    <property type="component" value="Chromosome 16"/>
</dbReference>